<dbReference type="InterPro" id="IPR036397">
    <property type="entry name" value="RNaseH_sf"/>
</dbReference>
<dbReference type="EMBL" id="QXGC01000208">
    <property type="protein sequence ID" value="KAE9244817.1"/>
    <property type="molecule type" value="Genomic_DNA"/>
</dbReference>
<dbReference type="InterPro" id="IPR057670">
    <property type="entry name" value="SH3_retrovirus"/>
</dbReference>
<dbReference type="GO" id="GO:0003676">
    <property type="term" value="F:nucleic acid binding"/>
    <property type="evidence" value="ECO:0007669"/>
    <property type="project" value="InterPro"/>
</dbReference>
<dbReference type="GO" id="GO:0015074">
    <property type="term" value="P:DNA integration"/>
    <property type="evidence" value="ECO:0007669"/>
    <property type="project" value="InterPro"/>
</dbReference>
<keyword evidence="2" id="KW-0378">Hydrolase</keyword>
<dbReference type="PANTHER" id="PTHR42648:SF18">
    <property type="entry name" value="RETROTRANSPOSON, UNCLASSIFIED-LIKE PROTEIN"/>
    <property type="match status" value="1"/>
</dbReference>
<dbReference type="PANTHER" id="PTHR42648">
    <property type="entry name" value="TRANSPOSASE, PUTATIVE-RELATED"/>
    <property type="match status" value="1"/>
</dbReference>
<evidence type="ECO:0000256" key="3">
    <source>
        <dbReference type="SAM" id="MobiDB-lite"/>
    </source>
</evidence>
<accession>A0A6G0PFB8</accession>
<dbReference type="SUPFAM" id="SSF53098">
    <property type="entry name" value="Ribonuclease H-like"/>
    <property type="match status" value="1"/>
</dbReference>
<dbReference type="Pfam" id="PF00665">
    <property type="entry name" value="rve"/>
    <property type="match status" value="1"/>
</dbReference>
<dbReference type="GO" id="GO:0046872">
    <property type="term" value="F:metal ion binding"/>
    <property type="evidence" value="ECO:0007669"/>
    <property type="project" value="UniProtKB-KW"/>
</dbReference>
<evidence type="ECO:0000256" key="2">
    <source>
        <dbReference type="ARBA" id="ARBA00022801"/>
    </source>
</evidence>
<dbReference type="GO" id="GO:0016787">
    <property type="term" value="F:hydrolase activity"/>
    <property type="evidence" value="ECO:0007669"/>
    <property type="project" value="UniProtKB-KW"/>
</dbReference>
<evidence type="ECO:0000313" key="6">
    <source>
        <dbReference type="Proteomes" id="UP000476176"/>
    </source>
</evidence>
<evidence type="ECO:0000259" key="4">
    <source>
        <dbReference type="PROSITE" id="PS50994"/>
    </source>
</evidence>
<feature type="compositionally biased region" description="Basic residues" evidence="3">
    <location>
        <begin position="395"/>
        <end position="406"/>
    </location>
</feature>
<gene>
    <name evidence="5" type="ORF">PF004_g5514</name>
</gene>
<dbReference type="Pfam" id="PF25597">
    <property type="entry name" value="SH3_retrovirus"/>
    <property type="match status" value="1"/>
</dbReference>
<dbReference type="InterPro" id="IPR013103">
    <property type="entry name" value="RVT_2"/>
</dbReference>
<evidence type="ECO:0000313" key="5">
    <source>
        <dbReference type="EMBL" id="KAE9244817.1"/>
    </source>
</evidence>
<proteinExistence type="predicted"/>
<keyword evidence="1" id="KW-0479">Metal-binding</keyword>
<evidence type="ECO:0000256" key="1">
    <source>
        <dbReference type="ARBA" id="ARBA00022723"/>
    </source>
</evidence>
<dbReference type="InterPro" id="IPR001584">
    <property type="entry name" value="Integrase_cat-core"/>
</dbReference>
<reference evidence="5 6" key="1">
    <citation type="submission" date="2018-09" db="EMBL/GenBank/DDBJ databases">
        <title>Genomic investigation of the strawberry pathogen Phytophthora fragariae indicates pathogenicity is determined by transcriptional variation in three key races.</title>
        <authorList>
            <person name="Adams T.M."/>
            <person name="Armitage A.D."/>
            <person name="Sobczyk M.K."/>
            <person name="Bates H.J."/>
            <person name="Dunwell J.M."/>
            <person name="Nellist C.F."/>
            <person name="Harrison R.J."/>
        </authorList>
    </citation>
    <scope>NUCLEOTIDE SEQUENCE [LARGE SCALE GENOMIC DNA]</scope>
    <source>
        <strain evidence="5 6">BC-23</strain>
    </source>
</reference>
<feature type="domain" description="Integrase catalytic" evidence="4">
    <location>
        <begin position="64"/>
        <end position="230"/>
    </location>
</feature>
<dbReference type="Gene3D" id="3.30.420.10">
    <property type="entry name" value="Ribonuclease H-like superfamily/Ribonuclease H"/>
    <property type="match status" value="1"/>
</dbReference>
<organism evidence="5 6">
    <name type="scientific">Phytophthora fragariae</name>
    <dbReference type="NCBI Taxonomy" id="53985"/>
    <lineage>
        <taxon>Eukaryota</taxon>
        <taxon>Sar</taxon>
        <taxon>Stramenopiles</taxon>
        <taxon>Oomycota</taxon>
        <taxon>Peronosporomycetes</taxon>
        <taxon>Peronosporales</taxon>
        <taxon>Peronosporaceae</taxon>
        <taxon>Phytophthora</taxon>
    </lineage>
</organism>
<dbReference type="AlphaFoldDB" id="A0A6G0PFB8"/>
<dbReference type="InterPro" id="IPR039537">
    <property type="entry name" value="Retrotran_Ty1/copia-like"/>
</dbReference>
<dbReference type="InterPro" id="IPR012337">
    <property type="entry name" value="RNaseH-like_sf"/>
</dbReference>
<dbReference type="Proteomes" id="UP000476176">
    <property type="component" value="Unassembled WGS sequence"/>
</dbReference>
<name>A0A6G0PFB8_9STRA</name>
<feature type="region of interest" description="Disordered" evidence="3">
    <location>
        <begin position="365"/>
        <end position="415"/>
    </location>
</feature>
<dbReference type="Pfam" id="PF07727">
    <property type="entry name" value="RVT_2"/>
    <property type="match status" value="1"/>
</dbReference>
<dbReference type="PROSITE" id="PS50994">
    <property type="entry name" value="INTEGRASE"/>
    <property type="match status" value="1"/>
</dbReference>
<comment type="caution">
    <text evidence="5">The sequence shown here is derived from an EMBL/GenBank/DDBJ whole genome shotgun (WGS) entry which is preliminary data.</text>
</comment>
<sequence>MDSKKSMELLHQRFGHMGMITVKLLANKLDVGIEINAKDLSSYDRVACAAGKAKRMSYARFPVRNSKPLETLMMEICSMSEPTIDGSSMFLFVIEESTRYKWTYLLKNKSDAESHVTVLLNRLAGHFAGKTVLRLRSDQGGEFSSNVLIEFCDTLGIGQTFTNAYSPQENGFVERVNGVVLPRLRAMLAATHLPSSLWGGSLLHVMATLNRLPTKPLGLVPPHQKLFKTEPALDDLRTWGCIAHVRVPPKSRQRREKLAPRARSSLLLGYSDNTIGYKFMDLVTAQVVTARSGNVPFHEEYTSDYARTQTVPVARIKTSMDTYHPDRTAASACTTKQLDIVLPEGQPTEHVQSSVDCQQDADLPACDSVESQPAAASPTNLQDPAKAPDGVAKAGAHRKRSRRKKPVVVEKETSGVAIEAPPTEPCLKRPRRKQKAHARLSDYVIGHVQATTDMQISTTYKQAGASKFWPQWRAAMLAELQSLKDHMTWKLVPRTVTKKTKVITCRWQLGINYTETCAPVIRFETIRAAIYYAIQREWLVLQYDVKTAFLYDDLDELIFMEQPPGFQIEGHSMVCRLLKSLYGLNQVPNIWNKTLHAKLLVMGLARLDSDYGFYALKKDGEVTLLLTVYVDDLLLMGPSKLCEEVAASLQETFELTTMGACSAWRFS</sequence>
<protein>
    <recommendedName>
        <fullName evidence="4">Integrase catalytic domain-containing protein</fullName>
    </recommendedName>
</protein>